<proteinExistence type="predicted"/>
<protein>
    <submittedName>
        <fullName evidence="2">Uncharacterized protein</fullName>
    </submittedName>
</protein>
<dbReference type="Proteomes" id="UP000523007">
    <property type="component" value="Unassembled WGS sequence"/>
</dbReference>
<feature type="transmembrane region" description="Helical" evidence="1">
    <location>
        <begin position="12"/>
        <end position="33"/>
    </location>
</feature>
<evidence type="ECO:0000313" key="2">
    <source>
        <dbReference type="EMBL" id="MBB4934340.1"/>
    </source>
</evidence>
<reference evidence="2 3" key="1">
    <citation type="submission" date="2020-08" db="EMBL/GenBank/DDBJ databases">
        <title>Sequencing the genomes of 1000 actinobacteria strains.</title>
        <authorList>
            <person name="Klenk H.-P."/>
        </authorList>
    </citation>
    <scope>NUCLEOTIDE SEQUENCE [LARGE SCALE GENOMIC DNA]</scope>
    <source>
        <strain evidence="2 3">DSM 102030</strain>
    </source>
</reference>
<dbReference type="RefSeq" id="WP_184582338.1">
    <property type="nucleotide sequence ID" value="NZ_JACHJT010000001.1"/>
</dbReference>
<feature type="transmembrane region" description="Helical" evidence="1">
    <location>
        <begin position="45"/>
        <end position="65"/>
    </location>
</feature>
<sequence>MNARRSDRSGVAATYLLQMLFGLAAAVVEFRLLGKSPTDTSLTPLTYPGTNLSAILIVPLALPVLSRSAKIFWRSIPAVGRKRLLPPRHQRPDPPLLHLRSDAAIHRLHGLLAGMAHHLLPELLVLVQPRLMAVAQADTEYAEPEVRKLSGSAISP</sequence>
<organism evidence="2 3">
    <name type="scientific">Lipingzhangella halophila</name>
    <dbReference type="NCBI Taxonomy" id="1783352"/>
    <lineage>
        <taxon>Bacteria</taxon>
        <taxon>Bacillati</taxon>
        <taxon>Actinomycetota</taxon>
        <taxon>Actinomycetes</taxon>
        <taxon>Streptosporangiales</taxon>
        <taxon>Nocardiopsidaceae</taxon>
        <taxon>Lipingzhangella</taxon>
    </lineage>
</organism>
<keyword evidence="1" id="KW-0812">Transmembrane</keyword>
<comment type="caution">
    <text evidence="2">The sequence shown here is derived from an EMBL/GenBank/DDBJ whole genome shotgun (WGS) entry which is preliminary data.</text>
</comment>
<evidence type="ECO:0000313" key="3">
    <source>
        <dbReference type="Proteomes" id="UP000523007"/>
    </source>
</evidence>
<dbReference type="AlphaFoldDB" id="A0A7W7RLS7"/>
<keyword evidence="1" id="KW-0472">Membrane</keyword>
<accession>A0A7W7RLS7</accession>
<keyword evidence="1" id="KW-1133">Transmembrane helix</keyword>
<keyword evidence="3" id="KW-1185">Reference proteome</keyword>
<evidence type="ECO:0000256" key="1">
    <source>
        <dbReference type="SAM" id="Phobius"/>
    </source>
</evidence>
<gene>
    <name evidence="2" type="ORF">F4561_005160</name>
</gene>
<dbReference type="EMBL" id="JACHJT010000001">
    <property type="protein sequence ID" value="MBB4934340.1"/>
    <property type="molecule type" value="Genomic_DNA"/>
</dbReference>
<name>A0A7W7RLS7_9ACTN</name>